<dbReference type="PANTHER" id="PTHR45947">
    <property type="entry name" value="SULFOQUINOVOSYL TRANSFERASE SQD2"/>
    <property type="match status" value="1"/>
</dbReference>
<dbReference type="PANTHER" id="PTHR45947:SF3">
    <property type="entry name" value="SULFOQUINOVOSYL TRANSFERASE SQD2"/>
    <property type="match status" value="1"/>
</dbReference>
<feature type="domain" description="Glycosyl transferase family 1" evidence="3">
    <location>
        <begin position="208"/>
        <end position="367"/>
    </location>
</feature>
<dbReference type="Gene3D" id="3.40.50.2000">
    <property type="entry name" value="Glycogen Phosphorylase B"/>
    <property type="match status" value="2"/>
</dbReference>
<dbReference type="InterPro" id="IPR028098">
    <property type="entry name" value="Glyco_trans_4-like_N"/>
</dbReference>
<sequence length="396" mass="43838">MRIAVVNNFYPPRVGGSAHLSWALAKGSAAAGHEVLVVTAEHAEEPPYTVHDGVRVVRLPAFRLPKTRLAINFDIAFTVRPSLPRRLEAVLDEFRPDVVHQHGQFFDLTWFSGLWARKRGVPTLLSVHTRLESPRPLYQFLFNQLDRFVVAPFLRGYVPTYVVLDVQMEHYIKRKYRGAIGGMVPIPVGVEPEWVRGGDGRIVRERHDLGDDPVILSTGHVIPLRDRLALVEAMPEVLRAVPDAKLLVVGGVYFDAFLKRARELGVDKSVITTGAVPKSDIPHYLAAAQVESHDLQGYGLGMASLESMAAGVPVVAAVREDNFPDIELVDRHNAHLVPVGDVAALAARLVEALTDPDESRHIAEAATELVERHFTMEKVLDRHLEVLAELVSANRA</sequence>
<name>A0ABN0TJY2_9PSEU</name>
<reference evidence="5 6" key="1">
    <citation type="journal article" date="2019" name="Int. J. Syst. Evol. Microbiol.">
        <title>The Global Catalogue of Microorganisms (GCM) 10K type strain sequencing project: providing services to taxonomists for standard genome sequencing and annotation.</title>
        <authorList>
            <consortium name="The Broad Institute Genomics Platform"/>
            <consortium name="The Broad Institute Genome Sequencing Center for Infectious Disease"/>
            <person name="Wu L."/>
            <person name="Ma J."/>
        </authorList>
    </citation>
    <scope>NUCLEOTIDE SEQUENCE [LARGE SCALE GENOMIC DNA]</scope>
    <source>
        <strain evidence="5 6">JCM 3380</strain>
    </source>
</reference>
<comment type="caution">
    <text evidence="5">The sequence shown here is derived from an EMBL/GenBank/DDBJ whole genome shotgun (WGS) entry which is preliminary data.</text>
</comment>
<dbReference type="InterPro" id="IPR001296">
    <property type="entry name" value="Glyco_trans_1"/>
</dbReference>
<evidence type="ECO:0000313" key="5">
    <source>
        <dbReference type="EMBL" id="GAA0223634.1"/>
    </source>
</evidence>
<dbReference type="InterPro" id="IPR050194">
    <property type="entry name" value="Glycosyltransferase_grp1"/>
</dbReference>
<evidence type="ECO:0000259" key="3">
    <source>
        <dbReference type="Pfam" id="PF00534"/>
    </source>
</evidence>
<organism evidence="5 6">
    <name type="scientific">Saccharothrix mutabilis subsp. mutabilis</name>
    <dbReference type="NCBI Taxonomy" id="66855"/>
    <lineage>
        <taxon>Bacteria</taxon>
        <taxon>Bacillati</taxon>
        <taxon>Actinomycetota</taxon>
        <taxon>Actinomycetes</taxon>
        <taxon>Pseudonocardiales</taxon>
        <taxon>Pseudonocardiaceae</taxon>
        <taxon>Saccharothrix</taxon>
    </lineage>
</organism>
<dbReference type="SUPFAM" id="SSF53756">
    <property type="entry name" value="UDP-Glycosyltransferase/glycogen phosphorylase"/>
    <property type="match status" value="1"/>
</dbReference>
<evidence type="ECO:0000256" key="2">
    <source>
        <dbReference type="ARBA" id="ARBA00022679"/>
    </source>
</evidence>
<evidence type="ECO:0000259" key="4">
    <source>
        <dbReference type="Pfam" id="PF13579"/>
    </source>
</evidence>
<dbReference type="EMBL" id="BAAABU010000004">
    <property type="protein sequence ID" value="GAA0223634.1"/>
    <property type="molecule type" value="Genomic_DNA"/>
</dbReference>
<dbReference type="Pfam" id="PF00534">
    <property type="entry name" value="Glycos_transf_1"/>
    <property type="match status" value="1"/>
</dbReference>
<evidence type="ECO:0000256" key="1">
    <source>
        <dbReference type="ARBA" id="ARBA00022676"/>
    </source>
</evidence>
<keyword evidence="1" id="KW-0328">Glycosyltransferase</keyword>
<keyword evidence="2" id="KW-0808">Transferase</keyword>
<dbReference type="Proteomes" id="UP001500416">
    <property type="component" value="Unassembled WGS sequence"/>
</dbReference>
<gene>
    <name evidence="5" type="ORF">GCM10010492_22160</name>
</gene>
<keyword evidence="6" id="KW-1185">Reference proteome</keyword>
<protein>
    <submittedName>
        <fullName evidence="5">Glycosyltransferase family 4 protein</fullName>
    </submittedName>
</protein>
<evidence type="ECO:0000313" key="6">
    <source>
        <dbReference type="Proteomes" id="UP001500416"/>
    </source>
</evidence>
<accession>A0ABN0TJY2</accession>
<dbReference type="CDD" id="cd03801">
    <property type="entry name" value="GT4_PimA-like"/>
    <property type="match status" value="1"/>
</dbReference>
<dbReference type="Pfam" id="PF13579">
    <property type="entry name" value="Glyco_trans_4_4"/>
    <property type="match status" value="1"/>
</dbReference>
<feature type="domain" description="Glycosyltransferase subfamily 4-like N-terminal" evidence="4">
    <location>
        <begin position="15"/>
        <end position="150"/>
    </location>
</feature>
<dbReference type="RefSeq" id="WP_343933644.1">
    <property type="nucleotide sequence ID" value="NZ_BAAABU010000004.1"/>
</dbReference>
<proteinExistence type="predicted"/>